<feature type="domain" description="DUF4283" evidence="2">
    <location>
        <begin position="71"/>
        <end position="152"/>
    </location>
</feature>
<dbReference type="EMBL" id="JAGYWB010000009">
    <property type="protein sequence ID" value="KAI0510655.1"/>
    <property type="molecule type" value="Genomic_DNA"/>
</dbReference>
<gene>
    <name evidence="3" type="ORF">KFK09_011263</name>
</gene>
<evidence type="ECO:0000256" key="1">
    <source>
        <dbReference type="SAM" id="MobiDB-lite"/>
    </source>
</evidence>
<proteinExistence type="predicted"/>
<evidence type="ECO:0000259" key="2">
    <source>
        <dbReference type="Pfam" id="PF14111"/>
    </source>
</evidence>
<keyword evidence="4" id="KW-1185">Reference proteome</keyword>
<dbReference type="InterPro" id="IPR040256">
    <property type="entry name" value="At4g02000-like"/>
</dbReference>
<evidence type="ECO:0000313" key="3">
    <source>
        <dbReference type="EMBL" id="KAI0510655.1"/>
    </source>
</evidence>
<dbReference type="AlphaFoldDB" id="A0A8T3BFF6"/>
<organism evidence="3 4">
    <name type="scientific">Dendrobium nobile</name>
    <name type="common">Orchid</name>
    <dbReference type="NCBI Taxonomy" id="94219"/>
    <lineage>
        <taxon>Eukaryota</taxon>
        <taxon>Viridiplantae</taxon>
        <taxon>Streptophyta</taxon>
        <taxon>Embryophyta</taxon>
        <taxon>Tracheophyta</taxon>
        <taxon>Spermatophyta</taxon>
        <taxon>Magnoliopsida</taxon>
        <taxon>Liliopsida</taxon>
        <taxon>Asparagales</taxon>
        <taxon>Orchidaceae</taxon>
        <taxon>Epidendroideae</taxon>
        <taxon>Malaxideae</taxon>
        <taxon>Dendrobiinae</taxon>
        <taxon>Dendrobium</taxon>
    </lineage>
</organism>
<sequence>MASSSYNMHFPPLPGSPFSSLLPVFSNPIGLNVVSNLTKEDPVASDFSLSFHPPAPKVPFSADELALGLPDWGSCLVGYSIGPRPTYLSLLNVVKRAWNPKGSVDLLSLNDGFFLFKFSTPDDYQVAWTGGPWFFFGRPFILQKWTLKFKPKRDEFSSIPLWIKIVDLPLAVWNPTGISKIASFVGHPLAVDALTARKTRLTYTRVCVMISCNSPLPDEIPVSLDGDDVNLKVLYDWKPSPCSGCGSFVHPSSLCHINPQQKPPTAPGHGRSSSRTRIPRLPSASKPPLLFLIRPESSLLHQIPLHQSLPNPSSPPPPCVFFARCCSADFCGLPAEVGITFYF</sequence>
<dbReference type="Proteomes" id="UP000829196">
    <property type="component" value="Unassembled WGS sequence"/>
</dbReference>
<accession>A0A8T3BFF6</accession>
<dbReference type="PANTHER" id="PTHR31286">
    <property type="entry name" value="GLYCINE-RICH CELL WALL STRUCTURAL PROTEIN 1.8-LIKE"/>
    <property type="match status" value="1"/>
</dbReference>
<comment type="caution">
    <text evidence="3">The sequence shown here is derived from an EMBL/GenBank/DDBJ whole genome shotgun (WGS) entry which is preliminary data.</text>
</comment>
<reference evidence="3" key="1">
    <citation type="journal article" date="2022" name="Front. Genet.">
        <title>Chromosome-Scale Assembly of the Dendrobium nobile Genome Provides Insights Into the Molecular Mechanism of the Biosynthesis of the Medicinal Active Ingredient of Dendrobium.</title>
        <authorList>
            <person name="Xu Q."/>
            <person name="Niu S.-C."/>
            <person name="Li K.-L."/>
            <person name="Zheng P.-J."/>
            <person name="Zhang X.-J."/>
            <person name="Jia Y."/>
            <person name="Liu Y."/>
            <person name="Niu Y.-X."/>
            <person name="Yu L.-H."/>
            <person name="Chen D.-F."/>
            <person name="Zhang G.-Q."/>
        </authorList>
    </citation>
    <scope>NUCLEOTIDE SEQUENCE</scope>
    <source>
        <tissue evidence="3">Leaf</tissue>
    </source>
</reference>
<dbReference type="PANTHER" id="PTHR31286:SF180">
    <property type="entry name" value="OS10G0362600 PROTEIN"/>
    <property type="match status" value="1"/>
</dbReference>
<evidence type="ECO:0000313" key="4">
    <source>
        <dbReference type="Proteomes" id="UP000829196"/>
    </source>
</evidence>
<dbReference type="InterPro" id="IPR025558">
    <property type="entry name" value="DUF4283"/>
</dbReference>
<feature type="region of interest" description="Disordered" evidence="1">
    <location>
        <begin position="259"/>
        <end position="283"/>
    </location>
</feature>
<dbReference type="Pfam" id="PF14111">
    <property type="entry name" value="DUF4283"/>
    <property type="match status" value="1"/>
</dbReference>
<protein>
    <recommendedName>
        <fullName evidence="2">DUF4283 domain-containing protein</fullName>
    </recommendedName>
</protein>
<dbReference type="OrthoDB" id="686405at2759"/>
<name>A0A8T3BFF6_DENNO</name>